<dbReference type="HAMAP" id="MF_02220">
    <property type="entry name" value="XylB"/>
    <property type="match status" value="1"/>
</dbReference>
<dbReference type="InterPro" id="IPR018484">
    <property type="entry name" value="FGGY_N"/>
</dbReference>
<feature type="domain" description="Carbohydrate kinase FGGY N-terminal" evidence="11">
    <location>
        <begin position="3"/>
        <end position="242"/>
    </location>
</feature>
<dbReference type="RefSeq" id="WP_271690195.1">
    <property type="nucleotide sequence ID" value="NZ_CP116425.1"/>
</dbReference>
<evidence type="ECO:0000256" key="1">
    <source>
        <dbReference type="ARBA" id="ARBA00009156"/>
    </source>
</evidence>
<dbReference type="GO" id="GO:0042732">
    <property type="term" value="P:D-xylose metabolic process"/>
    <property type="evidence" value="ECO:0007669"/>
    <property type="project" value="UniProtKB-KW"/>
</dbReference>
<evidence type="ECO:0000256" key="5">
    <source>
        <dbReference type="ARBA" id="ARBA00022777"/>
    </source>
</evidence>
<dbReference type="PIRSF" id="PIRSF000538">
    <property type="entry name" value="GlpK"/>
    <property type="match status" value="1"/>
</dbReference>
<feature type="binding site" evidence="8">
    <location>
        <begin position="80"/>
        <end position="81"/>
    </location>
    <ligand>
        <name>substrate</name>
    </ligand>
</feature>
<keyword evidence="4 8" id="KW-0547">Nucleotide-binding</keyword>
<dbReference type="GO" id="GO:0004856">
    <property type="term" value="F:D-xylulokinase activity"/>
    <property type="evidence" value="ECO:0007669"/>
    <property type="project" value="UniProtKB-UniRule"/>
</dbReference>
<organism evidence="13 14">
    <name type="scientific">Sulfitobacter faviae</name>
    <dbReference type="NCBI Taxonomy" id="1775881"/>
    <lineage>
        <taxon>Bacteria</taxon>
        <taxon>Pseudomonadati</taxon>
        <taxon>Pseudomonadota</taxon>
        <taxon>Alphaproteobacteria</taxon>
        <taxon>Rhodobacterales</taxon>
        <taxon>Roseobacteraceae</taxon>
        <taxon>Sulfitobacter</taxon>
    </lineage>
</organism>
<evidence type="ECO:0000256" key="6">
    <source>
        <dbReference type="ARBA" id="ARBA00022840"/>
    </source>
</evidence>
<keyword evidence="7 8" id="KW-0119">Carbohydrate metabolism</keyword>
<dbReference type="NCBIfam" id="TIGR01312">
    <property type="entry name" value="XylB"/>
    <property type="match status" value="1"/>
</dbReference>
<evidence type="ECO:0000256" key="3">
    <source>
        <dbReference type="ARBA" id="ARBA00022679"/>
    </source>
</evidence>
<dbReference type="SUPFAM" id="SSF53067">
    <property type="entry name" value="Actin-like ATPase domain"/>
    <property type="match status" value="2"/>
</dbReference>
<dbReference type="PROSITE" id="PS00445">
    <property type="entry name" value="FGGY_KINASES_2"/>
    <property type="match status" value="1"/>
</dbReference>
<dbReference type="AlphaFoldDB" id="A0AAX3LU11"/>
<reference evidence="13" key="1">
    <citation type="submission" date="2023-01" db="EMBL/GenBank/DDBJ databases">
        <title>Comparative genomic analysis of cold water coral derived Sulfitobacter faviae: insights into their metabolism and habitat adaptation.</title>
        <authorList>
            <person name="Guo Y."/>
            <person name="Lin S."/>
            <person name="Huang Z."/>
            <person name="Tang K."/>
            <person name="Wang X."/>
        </authorList>
    </citation>
    <scope>NUCLEOTIDE SEQUENCE</scope>
    <source>
        <strain evidence="13">SCSIO W_1865</strain>
        <plasmid evidence="13">unnamed2</plasmid>
    </source>
</reference>
<evidence type="ECO:0000259" key="11">
    <source>
        <dbReference type="Pfam" id="PF00370"/>
    </source>
</evidence>
<dbReference type="InterPro" id="IPR006000">
    <property type="entry name" value="Xylulokinase"/>
</dbReference>
<dbReference type="InterPro" id="IPR043129">
    <property type="entry name" value="ATPase_NBD"/>
</dbReference>
<evidence type="ECO:0000256" key="10">
    <source>
        <dbReference type="RuleBase" id="RU364073"/>
    </source>
</evidence>
<name>A0AAX3LU11_9RHOB</name>
<dbReference type="Pfam" id="PF00370">
    <property type="entry name" value="FGGY_N"/>
    <property type="match status" value="1"/>
</dbReference>
<dbReference type="Pfam" id="PF02782">
    <property type="entry name" value="FGGY_C"/>
    <property type="match status" value="1"/>
</dbReference>
<dbReference type="GO" id="GO:0005524">
    <property type="term" value="F:ATP binding"/>
    <property type="evidence" value="ECO:0007669"/>
    <property type="project" value="UniProtKB-UniRule"/>
</dbReference>
<evidence type="ECO:0000256" key="2">
    <source>
        <dbReference type="ARBA" id="ARBA00022629"/>
    </source>
</evidence>
<feature type="active site" description="Proton acceptor" evidence="8">
    <location>
        <position position="235"/>
    </location>
</feature>
<dbReference type="Proteomes" id="UP001210770">
    <property type="component" value="Plasmid unnamed2"/>
</dbReference>
<keyword evidence="6 8" id="KW-0067">ATP-binding</keyword>
<keyword evidence="13" id="KW-0614">Plasmid</keyword>
<proteinExistence type="inferred from homology"/>
<dbReference type="InterPro" id="IPR050406">
    <property type="entry name" value="FGGY_Carb_Kinase"/>
</dbReference>
<evidence type="ECO:0000256" key="8">
    <source>
        <dbReference type="HAMAP-Rule" id="MF_02220"/>
    </source>
</evidence>
<comment type="similarity">
    <text evidence="1 8 9">Belongs to the FGGY kinase family.</text>
</comment>
<keyword evidence="2 8" id="KW-0859">Xylose metabolism</keyword>
<dbReference type="InterPro" id="IPR000577">
    <property type="entry name" value="Carb_kinase_FGGY"/>
</dbReference>
<accession>A0AAX3LU11</accession>
<comment type="function">
    <text evidence="8">Catalyzes the phosphorylation of D-xylulose to D-xylulose 5-phosphate.</text>
</comment>
<evidence type="ECO:0000313" key="14">
    <source>
        <dbReference type="Proteomes" id="UP001210770"/>
    </source>
</evidence>
<evidence type="ECO:0000256" key="9">
    <source>
        <dbReference type="RuleBase" id="RU003733"/>
    </source>
</evidence>
<dbReference type="GO" id="GO:0005998">
    <property type="term" value="P:xylulose catabolic process"/>
    <property type="evidence" value="ECO:0007669"/>
    <property type="project" value="UniProtKB-UniRule"/>
</dbReference>
<geneLocation type="plasmid" evidence="13 14">
    <name>unnamed2</name>
</geneLocation>
<dbReference type="InterPro" id="IPR018485">
    <property type="entry name" value="FGGY_C"/>
</dbReference>
<dbReference type="EMBL" id="CP116425">
    <property type="protein sequence ID" value="WCE72151.1"/>
    <property type="molecule type" value="Genomic_DNA"/>
</dbReference>
<dbReference type="PANTHER" id="PTHR43095">
    <property type="entry name" value="SUGAR KINASE"/>
    <property type="match status" value="1"/>
</dbReference>
<evidence type="ECO:0000259" key="12">
    <source>
        <dbReference type="Pfam" id="PF02782"/>
    </source>
</evidence>
<keyword evidence="3 8" id="KW-0808">Transferase</keyword>
<evidence type="ECO:0000256" key="4">
    <source>
        <dbReference type="ARBA" id="ARBA00022741"/>
    </source>
</evidence>
<dbReference type="CDD" id="cd07808">
    <property type="entry name" value="ASKHA_NBD_FGGY_EcXK-like"/>
    <property type="match status" value="1"/>
</dbReference>
<dbReference type="InterPro" id="IPR018483">
    <property type="entry name" value="Carb_kinase_FGGY_CS"/>
</dbReference>
<dbReference type="PROSITE" id="PS00933">
    <property type="entry name" value="FGGY_KINASES_1"/>
    <property type="match status" value="1"/>
</dbReference>
<evidence type="ECO:0000256" key="7">
    <source>
        <dbReference type="ARBA" id="ARBA00023277"/>
    </source>
</evidence>
<dbReference type="Gene3D" id="3.30.420.40">
    <property type="match status" value="2"/>
</dbReference>
<gene>
    <name evidence="8 10 13" type="primary">xylB</name>
    <name evidence="13" type="ORF">PL336_17855</name>
</gene>
<dbReference type="EC" id="2.7.1.17" evidence="8 10"/>
<sequence length="481" mass="50717">MTYLGLDLGTSGVKALLIDEGQRPLAEGHAPLEVQRPHPMWSEQDPHSWITACESAIAEVRAAAPEAFAALRGIAVSGQMHGATLLDANDQPLRPAILWNDGRAHAECAELEERADFRGLGGNIVMAGFTAPKLRWVQKHEPEIFAQVCKVLLPKDYVGLWLTGEHVSEMSDAAGTLWLDVEKRDWSDELLAATELSRDHMPRLVEGSARAGGLRAELAAQWGVGNVTVAGGAGDNAATAAGLGLVQPGQGFLSLGTSGVLFTVTDRFASNTESAVHSFCHAVPKTWHQMGVILSATDALAWLGQITGQSPAALAGMVNAVSQPSAITFLPYLSGERTPHNAPDAAGAFHGLRRAHGLPDMVQAVMEGVGFAFTDCCRALDHCGSLPERVCVAGGGSQSETWLQIIANITGLTLDVPESGAQGAALGAARLATLGCGGAAEAEVIRPPKIRKSIAPNPALTSAYADRYADFRAAWEQRLTR</sequence>
<dbReference type="PANTHER" id="PTHR43095:SF6">
    <property type="entry name" value="XYLULOSE KINASE"/>
    <property type="match status" value="1"/>
</dbReference>
<feature type="domain" description="Carbohydrate kinase FGGY C-terminal" evidence="12">
    <location>
        <begin position="253"/>
        <end position="433"/>
    </location>
</feature>
<feature type="site" description="Important for activity" evidence="8">
    <location>
        <position position="7"/>
    </location>
</feature>
<protein>
    <recommendedName>
        <fullName evidence="8 10">Xylulose kinase</fullName>
        <shortName evidence="8 10">Xylulokinase</shortName>
        <ecNumber evidence="8 10">2.7.1.17</ecNumber>
    </recommendedName>
</protein>
<evidence type="ECO:0000313" key="13">
    <source>
        <dbReference type="EMBL" id="WCE72151.1"/>
    </source>
</evidence>
<keyword evidence="5 8" id="KW-0418">Kinase</keyword>
<comment type="catalytic activity">
    <reaction evidence="8 10">
        <text>D-xylulose + ATP = D-xylulose 5-phosphate + ADP + H(+)</text>
        <dbReference type="Rhea" id="RHEA:10964"/>
        <dbReference type="ChEBI" id="CHEBI:15378"/>
        <dbReference type="ChEBI" id="CHEBI:17140"/>
        <dbReference type="ChEBI" id="CHEBI:30616"/>
        <dbReference type="ChEBI" id="CHEBI:57737"/>
        <dbReference type="ChEBI" id="CHEBI:456216"/>
        <dbReference type="EC" id="2.7.1.17"/>
    </reaction>
</comment>